<dbReference type="InterPro" id="IPR045098">
    <property type="entry name" value="Fyv10_fam"/>
</dbReference>
<dbReference type="AlphaFoldDB" id="A0A8H3CGI4"/>
<gene>
    <name evidence="2" type="ORF">RDB_LOCUS127081</name>
</gene>
<name>A0A8H3CGI4_9AGAM</name>
<dbReference type="GO" id="GO:0034657">
    <property type="term" value="C:GID complex"/>
    <property type="evidence" value="ECO:0007669"/>
    <property type="project" value="TreeGrafter"/>
</dbReference>
<dbReference type="GO" id="GO:0043161">
    <property type="term" value="P:proteasome-mediated ubiquitin-dependent protein catabolic process"/>
    <property type="evidence" value="ECO:0007669"/>
    <property type="project" value="InterPro"/>
</dbReference>
<dbReference type="PANTHER" id="PTHR12170">
    <property type="entry name" value="MACROPHAGE ERYTHROBLAST ATTACHER-RELATED"/>
    <property type="match status" value="1"/>
</dbReference>
<feature type="region of interest" description="Disordered" evidence="1">
    <location>
        <begin position="1"/>
        <end position="21"/>
    </location>
</feature>
<sequence>MPFRQPHIGLSYEPSQPSSSQLPIVLDTSHNLVSPDQTVVEHRARGEEFNYGSLASSYRHIISTVAQASPSPTTDSSGQSFEPPVVEDMLHRAVEGLRYLDPTRAEQFAYPGEFGAQPIASGAVASEGSPETVFVQYYEDGKSESNPTKKKVPYETLRKHFRNSQKHIEREFGAIQSASAELAKPRLDDRDPVETAKVLDGIITRVEGLKKRLLDIQTNHVAPTQVSLRQRLDHLTTLESAATTDQPEYIRWTEARTDRWLVDWALRNSRDETALTLAREKGLELLVDTELFAEIRKVEDALREQKCAVALAWCSENKAALKKMKAS</sequence>
<comment type="caution">
    <text evidence="2">The sequence shown here is derived from an EMBL/GenBank/DDBJ whole genome shotgun (WGS) entry which is preliminary data.</text>
</comment>
<dbReference type="PANTHER" id="PTHR12170:SF2">
    <property type="entry name" value="E3 UBIQUITIN-PROTEIN TRANSFERASE MAEA"/>
    <property type="match status" value="1"/>
</dbReference>
<dbReference type="GO" id="GO:0004842">
    <property type="term" value="F:ubiquitin-protein transferase activity"/>
    <property type="evidence" value="ECO:0007669"/>
    <property type="project" value="InterPro"/>
</dbReference>
<dbReference type="GO" id="GO:0005737">
    <property type="term" value="C:cytoplasm"/>
    <property type="evidence" value="ECO:0007669"/>
    <property type="project" value="TreeGrafter"/>
</dbReference>
<accession>A0A8H3CGI4</accession>
<protein>
    <submittedName>
        <fullName evidence="2">Uncharacterized protein</fullName>
    </submittedName>
</protein>
<organism evidence="2 3">
    <name type="scientific">Rhizoctonia solani</name>
    <dbReference type="NCBI Taxonomy" id="456999"/>
    <lineage>
        <taxon>Eukaryota</taxon>
        <taxon>Fungi</taxon>
        <taxon>Dikarya</taxon>
        <taxon>Basidiomycota</taxon>
        <taxon>Agaricomycotina</taxon>
        <taxon>Agaricomycetes</taxon>
        <taxon>Cantharellales</taxon>
        <taxon>Ceratobasidiaceae</taxon>
        <taxon>Rhizoctonia</taxon>
    </lineage>
</organism>
<dbReference type="EMBL" id="CAJMWX010001344">
    <property type="protein sequence ID" value="CAE6482522.1"/>
    <property type="molecule type" value="Genomic_DNA"/>
</dbReference>
<dbReference type="Proteomes" id="UP000663888">
    <property type="component" value="Unassembled WGS sequence"/>
</dbReference>
<evidence type="ECO:0000256" key="1">
    <source>
        <dbReference type="SAM" id="MobiDB-lite"/>
    </source>
</evidence>
<reference evidence="2" key="1">
    <citation type="submission" date="2021-01" db="EMBL/GenBank/DDBJ databases">
        <authorList>
            <person name="Kaushik A."/>
        </authorList>
    </citation>
    <scope>NUCLEOTIDE SEQUENCE</scope>
    <source>
        <strain evidence="2">AG4-R118</strain>
    </source>
</reference>
<proteinExistence type="predicted"/>
<evidence type="ECO:0000313" key="2">
    <source>
        <dbReference type="EMBL" id="CAE6482522.1"/>
    </source>
</evidence>
<dbReference type="GO" id="GO:0005634">
    <property type="term" value="C:nucleus"/>
    <property type="evidence" value="ECO:0007669"/>
    <property type="project" value="TreeGrafter"/>
</dbReference>
<evidence type="ECO:0000313" key="3">
    <source>
        <dbReference type="Proteomes" id="UP000663888"/>
    </source>
</evidence>